<evidence type="ECO:0000256" key="4">
    <source>
        <dbReference type="ARBA" id="ARBA00022692"/>
    </source>
</evidence>
<keyword evidence="2" id="KW-0813">Transport</keyword>
<evidence type="ECO:0000256" key="10">
    <source>
        <dbReference type="SAM" id="Phobius"/>
    </source>
</evidence>
<evidence type="ECO:0000313" key="11">
    <source>
        <dbReference type="EMBL" id="OIJ23817.1"/>
    </source>
</evidence>
<dbReference type="Pfam" id="PF02416">
    <property type="entry name" value="TatA_B_E"/>
    <property type="match status" value="1"/>
</dbReference>
<protein>
    <submittedName>
        <fullName evidence="11">Twin arginine-targeting protein translocase TatB</fullName>
    </submittedName>
</protein>
<organism evidence="11 12">
    <name type="scientific">Nocardioides luteus</name>
    <dbReference type="NCBI Taxonomy" id="1844"/>
    <lineage>
        <taxon>Bacteria</taxon>
        <taxon>Bacillati</taxon>
        <taxon>Actinomycetota</taxon>
        <taxon>Actinomycetes</taxon>
        <taxon>Propionibacteriales</taxon>
        <taxon>Nocardioidaceae</taxon>
        <taxon>Nocardioides</taxon>
    </lineage>
</organism>
<dbReference type="Gene3D" id="1.20.5.3310">
    <property type="match status" value="1"/>
</dbReference>
<dbReference type="STRING" id="1844.UG56_025825"/>
<dbReference type="PRINTS" id="PR01506">
    <property type="entry name" value="TATBPROTEIN"/>
</dbReference>
<dbReference type="AlphaFoldDB" id="A0A1J4N091"/>
<keyword evidence="4 10" id="KW-0812">Transmembrane</keyword>
<dbReference type="NCBIfam" id="TIGR01410">
    <property type="entry name" value="tatB"/>
    <property type="match status" value="1"/>
</dbReference>
<dbReference type="InterPro" id="IPR018448">
    <property type="entry name" value="TatB"/>
</dbReference>
<dbReference type="GO" id="GO:0016020">
    <property type="term" value="C:membrane"/>
    <property type="evidence" value="ECO:0007669"/>
    <property type="project" value="UniProtKB-SubCell"/>
</dbReference>
<accession>A0A1J4N091</accession>
<name>A0A1J4N091_9ACTN</name>
<evidence type="ECO:0000256" key="8">
    <source>
        <dbReference type="ARBA" id="ARBA00023136"/>
    </source>
</evidence>
<dbReference type="PANTHER" id="PTHR33162">
    <property type="entry name" value="SEC-INDEPENDENT PROTEIN TRANSLOCASE PROTEIN TATA, CHLOROPLASTIC"/>
    <property type="match status" value="1"/>
</dbReference>
<evidence type="ECO:0000256" key="3">
    <source>
        <dbReference type="ARBA" id="ARBA00022475"/>
    </source>
</evidence>
<dbReference type="Proteomes" id="UP000033772">
    <property type="component" value="Unassembled WGS sequence"/>
</dbReference>
<dbReference type="RefSeq" id="WP_045547966.1">
    <property type="nucleotide sequence ID" value="NZ_JZDQ02000053.1"/>
</dbReference>
<sequence>MFGIGFAELAVIVVIAILVFGPDKIPDMARQIARLLHQVRNLANNARDDLRGELGPAYQDLELRDLDPRRIVSRQIQEALAEIEEEEARAKAPRPLLAGEKPPYDDQAT</sequence>
<comment type="subcellular location">
    <subcellularLocation>
        <location evidence="1">Membrane</location>
        <topology evidence="1">Single-pass membrane protein</topology>
    </subcellularLocation>
</comment>
<keyword evidence="6 10" id="KW-1133">Transmembrane helix</keyword>
<dbReference type="GO" id="GO:0008320">
    <property type="term" value="F:protein transmembrane transporter activity"/>
    <property type="evidence" value="ECO:0007669"/>
    <property type="project" value="InterPro"/>
</dbReference>
<keyword evidence="3" id="KW-1003">Cell membrane</keyword>
<keyword evidence="5" id="KW-0653">Protein transport</keyword>
<evidence type="ECO:0000256" key="1">
    <source>
        <dbReference type="ARBA" id="ARBA00004167"/>
    </source>
</evidence>
<keyword evidence="7" id="KW-0811">Translocation</keyword>
<comment type="caution">
    <text evidence="11">The sequence shown here is derived from an EMBL/GenBank/DDBJ whole genome shotgun (WGS) entry which is preliminary data.</text>
</comment>
<dbReference type="EMBL" id="JZDQ02000053">
    <property type="protein sequence ID" value="OIJ23817.1"/>
    <property type="molecule type" value="Genomic_DNA"/>
</dbReference>
<dbReference type="InterPro" id="IPR003369">
    <property type="entry name" value="TatA/B/E"/>
</dbReference>
<evidence type="ECO:0000256" key="5">
    <source>
        <dbReference type="ARBA" id="ARBA00022927"/>
    </source>
</evidence>
<evidence type="ECO:0000256" key="7">
    <source>
        <dbReference type="ARBA" id="ARBA00023010"/>
    </source>
</evidence>
<dbReference type="GO" id="GO:0043953">
    <property type="term" value="P:protein transport by the Tat complex"/>
    <property type="evidence" value="ECO:0007669"/>
    <property type="project" value="InterPro"/>
</dbReference>
<keyword evidence="12" id="KW-1185">Reference proteome</keyword>
<dbReference type="PANTHER" id="PTHR33162:SF1">
    <property type="entry name" value="SEC-INDEPENDENT PROTEIN TRANSLOCASE PROTEIN TATA, CHLOROPLASTIC"/>
    <property type="match status" value="1"/>
</dbReference>
<feature type="region of interest" description="Disordered" evidence="9">
    <location>
        <begin position="85"/>
        <end position="109"/>
    </location>
</feature>
<evidence type="ECO:0000256" key="2">
    <source>
        <dbReference type="ARBA" id="ARBA00022448"/>
    </source>
</evidence>
<gene>
    <name evidence="11" type="ORF">UG56_025825</name>
</gene>
<keyword evidence="8 10" id="KW-0472">Membrane</keyword>
<dbReference type="NCBIfam" id="NF002377">
    <property type="entry name" value="PRK01371.1-4"/>
    <property type="match status" value="1"/>
</dbReference>
<reference evidence="11" key="1">
    <citation type="submission" date="2016-10" db="EMBL/GenBank/DDBJ databases">
        <title>Draft Genome Sequence of Nocardioides luteus Strain BAFB, an Alkane-Degrading Bacterium Isolated from JP-7 Polluted Soil.</title>
        <authorList>
            <person name="Brown L."/>
            <person name="Ruiz O.N."/>
            <person name="Gunasekera T."/>
        </authorList>
    </citation>
    <scope>NUCLEOTIDE SEQUENCE [LARGE SCALE GENOMIC DNA]</scope>
    <source>
        <strain evidence="11">BAFB</strain>
    </source>
</reference>
<feature type="transmembrane region" description="Helical" evidence="10">
    <location>
        <begin position="6"/>
        <end position="25"/>
    </location>
</feature>
<evidence type="ECO:0000313" key="12">
    <source>
        <dbReference type="Proteomes" id="UP000033772"/>
    </source>
</evidence>
<evidence type="ECO:0000256" key="9">
    <source>
        <dbReference type="SAM" id="MobiDB-lite"/>
    </source>
</evidence>
<dbReference type="OrthoDB" id="3267321at2"/>
<evidence type="ECO:0000256" key="6">
    <source>
        <dbReference type="ARBA" id="ARBA00022989"/>
    </source>
</evidence>
<proteinExistence type="predicted"/>